<keyword evidence="3" id="KW-1185">Reference proteome</keyword>
<dbReference type="Proteomes" id="UP000051568">
    <property type="component" value="Unassembled WGS sequence"/>
</dbReference>
<accession>A0A0R2IPY6</accession>
<organism evidence="2 3">
    <name type="scientific">Pediococcus cellicola</name>
    <dbReference type="NCBI Taxonomy" id="319652"/>
    <lineage>
        <taxon>Bacteria</taxon>
        <taxon>Bacillati</taxon>
        <taxon>Bacillota</taxon>
        <taxon>Bacilli</taxon>
        <taxon>Lactobacillales</taxon>
        <taxon>Lactobacillaceae</taxon>
        <taxon>Pediococcus</taxon>
    </lineage>
</organism>
<keyword evidence="1" id="KW-0472">Membrane</keyword>
<dbReference type="PATRIC" id="fig|319652.3.peg.793"/>
<dbReference type="RefSeq" id="WP_057748984.1">
    <property type="nucleotide sequence ID" value="NZ_BJVH01000003.1"/>
</dbReference>
<keyword evidence="1" id="KW-0812">Transmembrane</keyword>
<evidence type="ECO:0000313" key="3">
    <source>
        <dbReference type="Proteomes" id="UP000051568"/>
    </source>
</evidence>
<dbReference type="AlphaFoldDB" id="A0A0R2IPY6"/>
<proteinExistence type="predicted"/>
<name>A0A0R2IPY6_9LACO</name>
<reference evidence="2 3" key="1">
    <citation type="journal article" date="2015" name="Genome Announc.">
        <title>Expanding the biotechnology potential of lactobacilli through comparative genomics of 213 strains and associated genera.</title>
        <authorList>
            <person name="Sun Z."/>
            <person name="Harris H.M."/>
            <person name="McCann A."/>
            <person name="Guo C."/>
            <person name="Argimon S."/>
            <person name="Zhang W."/>
            <person name="Yang X."/>
            <person name="Jeffery I.B."/>
            <person name="Cooney J.C."/>
            <person name="Kagawa T.F."/>
            <person name="Liu W."/>
            <person name="Song Y."/>
            <person name="Salvetti E."/>
            <person name="Wrobel A."/>
            <person name="Rasinkangas P."/>
            <person name="Parkhill J."/>
            <person name="Rea M.C."/>
            <person name="O'Sullivan O."/>
            <person name="Ritari J."/>
            <person name="Douillard F.P."/>
            <person name="Paul Ross R."/>
            <person name="Yang R."/>
            <person name="Briner A.E."/>
            <person name="Felis G.E."/>
            <person name="de Vos W.M."/>
            <person name="Barrangou R."/>
            <person name="Klaenhammer T.R."/>
            <person name="Caufield P.W."/>
            <person name="Cui Y."/>
            <person name="Zhang H."/>
            <person name="O'Toole P.W."/>
        </authorList>
    </citation>
    <scope>NUCLEOTIDE SEQUENCE [LARGE SCALE GENOMIC DNA]</scope>
    <source>
        <strain evidence="2 3">DSM 17757</strain>
    </source>
</reference>
<sequence length="60" mass="7097">MNERPKIDDKTKKEKIRKTIMWALVVIAVSWIASFTHYNVWASLFQAIVTFFALREVLKI</sequence>
<protein>
    <submittedName>
        <fullName evidence="2">Uncharacterized protein</fullName>
    </submittedName>
</protein>
<gene>
    <name evidence="2" type="ORF">IV80_GL000786</name>
</gene>
<dbReference type="EMBL" id="JQBR01000002">
    <property type="protein sequence ID" value="KRN67250.1"/>
    <property type="molecule type" value="Genomic_DNA"/>
</dbReference>
<comment type="caution">
    <text evidence="2">The sequence shown here is derived from an EMBL/GenBank/DDBJ whole genome shotgun (WGS) entry which is preliminary data.</text>
</comment>
<keyword evidence="1" id="KW-1133">Transmembrane helix</keyword>
<evidence type="ECO:0000256" key="1">
    <source>
        <dbReference type="SAM" id="Phobius"/>
    </source>
</evidence>
<feature type="transmembrane region" description="Helical" evidence="1">
    <location>
        <begin position="20"/>
        <end position="35"/>
    </location>
</feature>
<evidence type="ECO:0000313" key="2">
    <source>
        <dbReference type="EMBL" id="KRN67250.1"/>
    </source>
</evidence>
<dbReference type="STRING" id="319652.IV80_GL000786"/>